<feature type="transmembrane region" description="Helical" evidence="1">
    <location>
        <begin position="12"/>
        <end position="35"/>
    </location>
</feature>
<protein>
    <submittedName>
        <fullName evidence="2">Uncharacterized protein</fullName>
    </submittedName>
</protein>
<gene>
    <name evidence="2" type="ORF">DFR85_05150</name>
</gene>
<keyword evidence="3" id="KW-1185">Reference proteome</keyword>
<evidence type="ECO:0000256" key="1">
    <source>
        <dbReference type="SAM" id="Phobius"/>
    </source>
</evidence>
<keyword evidence="1" id="KW-0472">Membrane</keyword>
<reference evidence="2 3" key="1">
    <citation type="submission" date="2018-05" db="EMBL/GenBank/DDBJ databases">
        <title>Complete Genome Sequences of Extremely Thermoacidophilic, Metal-Mobilizing Type-Strain Members of the Archaeal Family Sulfolobaceae: Acidianus brierleyi DSM-1651T, Acidianus sulfidivorans DSM-18786T, Metallosphaera hakonensis DSM-7519T, and Metallosphaera prunae DSM-10039T.</title>
        <authorList>
            <person name="Counts J.A."/>
            <person name="Kelly R.M."/>
        </authorList>
    </citation>
    <scope>NUCLEOTIDE SEQUENCE [LARGE SCALE GENOMIC DNA]</scope>
    <source>
        <strain evidence="2 3">DSM 1651</strain>
    </source>
</reference>
<keyword evidence="1" id="KW-1133">Transmembrane helix</keyword>
<feature type="transmembrane region" description="Helical" evidence="1">
    <location>
        <begin position="47"/>
        <end position="67"/>
    </location>
</feature>
<accession>A0A2U9IDJ7</accession>
<proteinExistence type="predicted"/>
<organism evidence="2 3">
    <name type="scientific">Acidianus brierleyi</name>
    <dbReference type="NCBI Taxonomy" id="41673"/>
    <lineage>
        <taxon>Archaea</taxon>
        <taxon>Thermoproteota</taxon>
        <taxon>Thermoprotei</taxon>
        <taxon>Sulfolobales</taxon>
        <taxon>Sulfolobaceae</taxon>
        <taxon>Acidianus</taxon>
    </lineage>
</organism>
<keyword evidence="1" id="KW-0812">Transmembrane</keyword>
<evidence type="ECO:0000313" key="2">
    <source>
        <dbReference type="EMBL" id="AWR94076.1"/>
    </source>
</evidence>
<name>A0A2U9IDJ7_9CREN</name>
<feature type="transmembrane region" description="Helical" evidence="1">
    <location>
        <begin position="88"/>
        <end position="110"/>
    </location>
</feature>
<sequence>MKYIERTHKAINGINLIFTGLIVGFITFLVLIITNNVISLFSSSLDIILFIDFGISFITEFLGYVYLSIGIHDLGEIFNSDLYKRLSIILLFSVFLFPLLSITYAALWIFTKRLIRTR</sequence>
<evidence type="ECO:0000313" key="3">
    <source>
        <dbReference type="Proteomes" id="UP000248044"/>
    </source>
</evidence>
<dbReference type="AlphaFoldDB" id="A0A2U9IDJ7"/>
<dbReference type="Proteomes" id="UP000248044">
    <property type="component" value="Chromosome"/>
</dbReference>
<dbReference type="EMBL" id="CP029289">
    <property type="protein sequence ID" value="AWR94076.1"/>
    <property type="molecule type" value="Genomic_DNA"/>
</dbReference>